<dbReference type="PANTHER" id="PTHR21610">
    <property type="entry name" value="VON WILLEBRAND FACTOR A DOMAIN-CONTAINING PROTEIN 8"/>
    <property type="match status" value="1"/>
</dbReference>
<dbReference type="EMBL" id="AMQN01009058">
    <property type="status" value="NOT_ANNOTATED_CDS"/>
    <property type="molecule type" value="Genomic_DNA"/>
</dbReference>
<evidence type="ECO:0000313" key="3">
    <source>
        <dbReference type="EnsemblMetazoa" id="CapteP192878"/>
    </source>
</evidence>
<dbReference type="GO" id="GO:0005737">
    <property type="term" value="C:cytoplasm"/>
    <property type="evidence" value="ECO:0007669"/>
    <property type="project" value="TreeGrafter"/>
</dbReference>
<dbReference type="PANTHER" id="PTHR21610:SF9">
    <property type="entry name" value="VON WILLEBRAND FACTOR A DOMAIN-CONTAINING PROTEIN 8"/>
    <property type="match status" value="1"/>
</dbReference>
<dbReference type="EnsemblMetazoa" id="CapteT192878">
    <property type="protein sequence ID" value="CapteP192878"/>
    <property type="gene ID" value="CapteG192878"/>
</dbReference>
<protein>
    <recommendedName>
        <fullName evidence="1">ATPase dynein-related AAA domain-containing protein</fullName>
    </recommendedName>
</protein>
<dbReference type="HOGENOM" id="CLU_568112_0_0_1"/>
<accession>R7U7A5</accession>
<dbReference type="GO" id="GO:0005524">
    <property type="term" value="F:ATP binding"/>
    <property type="evidence" value="ECO:0007669"/>
    <property type="project" value="InterPro"/>
</dbReference>
<feature type="non-terminal residue" evidence="2">
    <location>
        <position position="395"/>
    </location>
</feature>
<dbReference type="InterPro" id="IPR039891">
    <property type="entry name" value="VWA8"/>
</dbReference>
<proteinExistence type="predicted"/>
<dbReference type="Pfam" id="PF07728">
    <property type="entry name" value="AAA_5"/>
    <property type="match status" value="1"/>
</dbReference>
<reference evidence="4" key="1">
    <citation type="submission" date="2012-12" db="EMBL/GenBank/DDBJ databases">
        <authorList>
            <person name="Hellsten U."/>
            <person name="Grimwood J."/>
            <person name="Chapman J.A."/>
            <person name="Shapiro H."/>
            <person name="Aerts A."/>
            <person name="Otillar R.P."/>
            <person name="Terry A.Y."/>
            <person name="Boore J.L."/>
            <person name="Simakov O."/>
            <person name="Marletaz F."/>
            <person name="Cho S.-J."/>
            <person name="Edsinger-Gonzales E."/>
            <person name="Havlak P."/>
            <person name="Kuo D.-H."/>
            <person name="Larsson T."/>
            <person name="Lv J."/>
            <person name="Arendt D."/>
            <person name="Savage R."/>
            <person name="Osoegawa K."/>
            <person name="de Jong P."/>
            <person name="Lindberg D.R."/>
            <person name="Seaver E.C."/>
            <person name="Weisblat D.A."/>
            <person name="Putnam N.H."/>
            <person name="Grigoriev I.V."/>
            <person name="Rokhsar D.S."/>
        </authorList>
    </citation>
    <scope>NUCLEOTIDE SEQUENCE</scope>
    <source>
        <strain evidence="4">I ESC-2004</strain>
    </source>
</reference>
<reference evidence="3" key="3">
    <citation type="submission" date="2015-06" db="UniProtKB">
        <authorList>
            <consortium name="EnsemblMetazoa"/>
        </authorList>
    </citation>
    <scope>IDENTIFICATION</scope>
</reference>
<dbReference type="AlphaFoldDB" id="R7U7A5"/>
<dbReference type="OMA" id="RECEYIS"/>
<evidence type="ECO:0000259" key="1">
    <source>
        <dbReference type="Pfam" id="PF07728"/>
    </source>
</evidence>
<name>R7U7A5_CAPTE</name>
<reference evidence="2 4" key="2">
    <citation type="journal article" date="2013" name="Nature">
        <title>Insights into bilaterian evolution from three spiralian genomes.</title>
        <authorList>
            <person name="Simakov O."/>
            <person name="Marletaz F."/>
            <person name="Cho S.J."/>
            <person name="Edsinger-Gonzales E."/>
            <person name="Havlak P."/>
            <person name="Hellsten U."/>
            <person name="Kuo D.H."/>
            <person name="Larsson T."/>
            <person name="Lv J."/>
            <person name="Arendt D."/>
            <person name="Savage R."/>
            <person name="Osoegawa K."/>
            <person name="de Jong P."/>
            <person name="Grimwood J."/>
            <person name="Chapman J.A."/>
            <person name="Shapiro H."/>
            <person name="Aerts A."/>
            <person name="Otillar R.P."/>
            <person name="Terry A.Y."/>
            <person name="Boore J.L."/>
            <person name="Grigoriev I.V."/>
            <person name="Lindberg D.R."/>
            <person name="Seaver E.C."/>
            <person name="Weisblat D.A."/>
            <person name="Putnam N.H."/>
            <person name="Rokhsar D.S."/>
        </authorList>
    </citation>
    <scope>NUCLEOTIDE SEQUENCE</scope>
    <source>
        <strain evidence="2 4">I ESC-2004</strain>
    </source>
</reference>
<evidence type="ECO:0000313" key="4">
    <source>
        <dbReference type="Proteomes" id="UP000014760"/>
    </source>
</evidence>
<feature type="domain" description="ATPase dynein-related AAA" evidence="1">
    <location>
        <begin position="41"/>
        <end position="197"/>
    </location>
</feature>
<dbReference type="InterPro" id="IPR027417">
    <property type="entry name" value="P-loop_NTPase"/>
</dbReference>
<dbReference type="SUPFAM" id="SSF52540">
    <property type="entry name" value="P-loop containing nucleoside triphosphate hydrolases"/>
    <property type="match status" value="1"/>
</dbReference>
<dbReference type="Gene3D" id="3.40.50.300">
    <property type="entry name" value="P-loop containing nucleotide triphosphate hydrolases"/>
    <property type="match status" value="1"/>
</dbReference>
<dbReference type="OrthoDB" id="5186at2759"/>
<dbReference type="InterPro" id="IPR011704">
    <property type="entry name" value="ATPase_dyneun-rel_AAA"/>
</dbReference>
<keyword evidence="4" id="KW-1185">Reference proteome</keyword>
<dbReference type="EMBL" id="KB304479">
    <property type="protein sequence ID" value="ELU02006.1"/>
    <property type="molecule type" value="Genomic_DNA"/>
</dbReference>
<organism evidence="2">
    <name type="scientific">Capitella teleta</name>
    <name type="common">Polychaete worm</name>
    <dbReference type="NCBI Taxonomy" id="283909"/>
    <lineage>
        <taxon>Eukaryota</taxon>
        <taxon>Metazoa</taxon>
        <taxon>Spiralia</taxon>
        <taxon>Lophotrochozoa</taxon>
        <taxon>Annelida</taxon>
        <taxon>Polychaeta</taxon>
        <taxon>Sedentaria</taxon>
        <taxon>Scolecida</taxon>
        <taxon>Capitellidae</taxon>
        <taxon>Capitella</taxon>
    </lineage>
</organism>
<dbReference type="Proteomes" id="UP000014760">
    <property type="component" value="Unassembled WGS sequence"/>
</dbReference>
<evidence type="ECO:0000313" key="2">
    <source>
        <dbReference type="EMBL" id="ELU02006.1"/>
    </source>
</evidence>
<dbReference type="GO" id="GO:0016887">
    <property type="term" value="F:ATP hydrolysis activity"/>
    <property type="evidence" value="ECO:0007669"/>
    <property type="project" value="InterPro"/>
</dbReference>
<dbReference type="FunFam" id="3.40.50.300:FF:000587">
    <property type="entry name" value="von Willebrand factor A domain containing 8"/>
    <property type="match status" value="1"/>
</dbReference>
<sequence length="395" mass="44684">MKVKDPVHPELVPVKFMPEKLPQSVLKHLRWIMQKDQLGQDVFLIGAPGPLRRNVAMMYLEMTQKEAEYVSLSRDTTETDLKQRREIRAGTAYHIDQSAVKAATEGRVLILEGIEKAERNVLPVLNNLLENREMQLDDGRFLMAAARYDTLLKEHSKEELDAWNLVRVDENFRVIALGLPVPRYQGNPLDPPLRSRFQARDVHPLPFKCYHALNVLHWSFLFKPPQDHMDLLTLMKGGDPERLSKVLSFGSTLNSDESSSLGLQDFPLDNLSKVISIMNAVPSQSAQKLVQRLYPFTVMLNKEGQTSVKDALGSFDLLESKMAPTTISEVHRSGETATVEFVSSKRRKDQIQVRAGTLANIASNKNFVSTAYHDGLLADIMMSHMEHDFCIVGPR</sequence>
<dbReference type="STRING" id="283909.R7U7A5"/>
<gene>
    <name evidence="2" type="ORF">CAPTEDRAFT_192878</name>
</gene>